<evidence type="ECO:0000256" key="1">
    <source>
        <dbReference type="SAM" id="MobiDB-lite"/>
    </source>
</evidence>
<proteinExistence type="predicted"/>
<gene>
    <name evidence="2" type="ORF">STRAU_1028</name>
</gene>
<protein>
    <submittedName>
        <fullName evidence="2">Uncharacterized protein</fullName>
    </submittedName>
</protein>
<keyword evidence="3" id="KW-1185">Reference proteome</keyword>
<dbReference type="Proteomes" id="UP000014629">
    <property type="component" value="Unassembled WGS sequence"/>
</dbReference>
<evidence type="ECO:0000313" key="3">
    <source>
        <dbReference type="Proteomes" id="UP000014629"/>
    </source>
</evidence>
<sequence>MEAARGRGSALRLWAAAQRRERREEGGPGGPLYGDGRTVGGL</sequence>
<accession>S4AWS8</accession>
<name>S4AWS8_9ACTN</name>
<reference evidence="2 3" key="1">
    <citation type="submission" date="2013-02" db="EMBL/GenBank/DDBJ databases">
        <title>Draft Genome Sequence of Streptomyces aurantiacus, Which Produces Setomimycin.</title>
        <authorList>
            <person name="Gruening B.A."/>
            <person name="Praeg A."/>
            <person name="Erxleben A."/>
            <person name="Guenther S."/>
            <person name="Mueller M."/>
        </authorList>
    </citation>
    <scope>NUCLEOTIDE SEQUENCE [LARGE SCALE GENOMIC DNA]</scope>
    <source>
        <strain evidence="2 3">JA 4570</strain>
    </source>
</reference>
<feature type="compositionally biased region" description="Gly residues" evidence="1">
    <location>
        <begin position="27"/>
        <end position="42"/>
    </location>
</feature>
<dbReference type="EMBL" id="AOPZ01000037">
    <property type="protein sequence ID" value="EPH45897.1"/>
    <property type="molecule type" value="Genomic_DNA"/>
</dbReference>
<evidence type="ECO:0000313" key="2">
    <source>
        <dbReference type="EMBL" id="EPH45897.1"/>
    </source>
</evidence>
<feature type="region of interest" description="Disordered" evidence="1">
    <location>
        <begin position="1"/>
        <end position="42"/>
    </location>
</feature>
<comment type="caution">
    <text evidence="2">The sequence shown here is derived from an EMBL/GenBank/DDBJ whole genome shotgun (WGS) entry which is preliminary data.</text>
</comment>
<dbReference type="AlphaFoldDB" id="S4AWS8"/>
<organism evidence="2 3">
    <name type="scientific">Streptomyces aurantiacus JA 4570</name>
    <dbReference type="NCBI Taxonomy" id="1286094"/>
    <lineage>
        <taxon>Bacteria</taxon>
        <taxon>Bacillati</taxon>
        <taxon>Actinomycetota</taxon>
        <taxon>Actinomycetes</taxon>
        <taxon>Kitasatosporales</taxon>
        <taxon>Streptomycetaceae</taxon>
        <taxon>Streptomyces</taxon>
        <taxon>Streptomyces aurantiacus group</taxon>
    </lineage>
</organism>